<accession>A0A0A8YP90</accession>
<dbReference type="EMBL" id="GBRH01269939">
    <property type="protein sequence ID" value="JAD27956.1"/>
    <property type="molecule type" value="Transcribed_RNA"/>
</dbReference>
<name>A0A0A8YP90_ARUDO</name>
<dbReference type="AlphaFoldDB" id="A0A0A8YP90"/>
<evidence type="ECO:0000313" key="1">
    <source>
        <dbReference type="EMBL" id="JAD27956.1"/>
    </source>
</evidence>
<reference evidence="1" key="2">
    <citation type="journal article" date="2015" name="Data Brief">
        <title>Shoot transcriptome of the giant reed, Arundo donax.</title>
        <authorList>
            <person name="Barrero R.A."/>
            <person name="Guerrero F.D."/>
            <person name="Moolhuijzen P."/>
            <person name="Goolsby J.A."/>
            <person name="Tidwell J."/>
            <person name="Bellgard S.E."/>
            <person name="Bellgard M.I."/>
        </authorList>
    </citation>
    <scope>NUCLEOTIDE SEQUENCE</scope>
    <source>
        <tissue evidence="1">Shoot tissue taken approximately 20 cm above the soil surface</tissue>
    </source>
</reference>
<protein>
    <submittedName>
        <fullName evidence="1">Uncharacterized protein</fullName>
    </submittedName>
</protein>
<sequence>MINSKFILHFISEYEYGILLFTLVAQTNGMTQQLLSLQIKYSCEII</sequence>
<reference evidence="1" key="1">
    <citation type="submission" date="2014-09" db="EMBL/GenBank/DDBJ databases">
        <authorList>
            <person name="Magalhaes I.L.F."/>
            <person name="Oliveira U."/>
            <person name="Santos F.R."/>
            <person name="Vidigal T.H.D.A."/>
            <person name="Brescovit A.D."/>
            <person name="Santos A.J."/>
        </authorList>
    </citation>
    <scope>NUCLEOTIDE SEQUENCE</scope>
    <source>
        <tissue evidence="1">Shoot tissue taken approximately 20 cm above the soil surface</tissue>
    </source>
</reference>
<organism evidence="1">
    <name type="scientific">Arundo donax</name>
    <name type="common">Giant reed</name>
    <name type="synonym">Donax arundinaceus</name>
    <dbReference type="NCBI Taxonomy" id="35708"/>
    <lineage>
        <taxon>Eukaryota</taxon>
        <taxon>Viridiplantae</taxon>
        <taxon>Streptophyta</taxon>
        <taxon>Embryophyta</taxon>
        <taxon>Tracheophyta</taxon>
        <taxon>Spermatophyta</taxon>
        <taxon>Magnoliopsida</taxon>
        <taxon>Liliopsida</taxon>
        <taxon>Poales</taxon>
        <taxon>Poaceae</taxon>
        <taxon>PACMAD clade</taxon>
        <taxon>Arundinoideae</taxon>
        <taxon>Arundineae</taxon>
        <taxon>Arundo</taxon>
    </lineage>
</organism>
<proteinExistence type="predicted"/>